<name>A0AAV7SGL4_PLEWA</name>
<evidence type="ECO:0000256" key="1">
    <source>
        <dbReference type="SAM" id="MobiDB-lite"/>
    </source>
</evidence>
<feature type="compositionally biased region" description="Polar residues" evidence="1">
    <location>
        <begin position="14"/>
        <end position="25"/>
    </location>
</feature>
<organism evidence="2 3">
    <name type="scientific">Pleurodeles waltl</name>
    <name type="common">Iberian ribbed newt</name>
    <dbReference type="NCBI Taxonomy" id="8319"/>
    <lineage>
        <taxon>Eukaryota</taxon>
        <taxon>Metazoa</taxon>
        <taxon>Chordata</taxon>
        <taxon>Craniata</taxon>
        <taxon>Vertebrata</taxon>
        <taxon>Euteleostomi</taxon>
        <taxon>Amphibia</taxon>
        <taxon>Batrachia</taxon>
        <taxon>Caudata</taxon>
        <taxon>Salamandroidea</taxon>
        <taxon>Salamandridae</taxon>
        <taxon>Pleurodelinae</taxon>
        <taxon>Pleurodeles</taxon>
    </lineage>
</organism>
<evidence type="ECO:0000313" key="2">
    <source>
        <dbReference type="EMBL" id="KAJ1163218.1"/>
    </source>
</evidence>
<dbReference type="EMBL" id="JANPWB010000008">
    <property type="protein sequence ID" value="KAJ1163218.1"/>
    <property type="molecule type" value="Genomic_DNA"/>
</dbReference>
<protein>
    <submittedName>
        <fullName evidence="2">Uncharacterized protein</fullName>
    </submittedName>
</protein>
<feature type="region of interest" description="Disordered" evidence="1">
    <location>
        <begin position="1"/>
        <end position="70"/>
    </location>
</feature>
<gene>
    <name evidence="2" type="ORF">NDU88_003681</name>
</gene>
<proteinExistence type="predicted"/>
<dbReference type="Proteomes" id="UP001066276">
    <property type="component" value="Chromosome 4_2"/>
</dbReference>
<reference evidence="2" key="1">
    <citation type="journal article" date="2022" name="bioRxiv">
        <title>Sequencing and chromosome-scale assembly of the giantPleurodeles waltlgenome.</title>
        <authorList>
            <person name="Brown T."/>
            <person name="Elewa A."/>
            <person name="Iarovenko S."/>
            <person name="Subramanian E."/>
            <person name="Araus A.J."/>
            <person name="Petzold A."/>
            <person name="Susuki M."/>
            <person name="Suzuki K.-i.T."/>
            <person name="Hayashi T."/>
            <person name="Toyoda A."/>
            <person name="Oliveira C."/>
            <person name="Osipova E."/>
            <person name="Leigh N.D."/>
            <person name="Simon A."/>
            <person name="Yun M.H."/>
        </authorList>
    </citation>
    <scope>NUCLEOTIDE SEQUENCE</scope>
    <source>
        <strain evidence="2">20211129_DDA</strain>
        <tissue evidence="2">Liver</tissue>
    </source>
</reference>
<accession>A0AAV7SGL4</accession>
<feature type="compositionally biased region" description="Basic and acidic residues" evidence="1">
    <location>
        <begin position="41"/>
        <end position="63"/>
    </location>
</feature>
<keyword evidence="3" id="KW-1185">Reference proteome</keyword>
<comment type="caution">
    <text evidence="2">The sequence shown here is derived from an EMBL/GenBank/DDBJ whole genome shotgun (WGS) entry which is preliminary data.</text>
</comment>
<sequence>MHSTNLVKRRRNSVQDQKQGYNPQMTEEAPDMPTVTNVHGENLRDATKDTSGAVEERDRRKAEACLMAGV</sequence>
<evidence type="ECO:0000313" key="3">
    <source>
        <dbReference type="Proteomes" id="UP001066276"/>
    </source>
</evidence>
<dbReference type="AlphaFoldDB" id="A0AAV7SGL4"/>